<dbReference type="AlphaFoldDB" id="A0A4V3BM39"/>
<sequence>MTSLRDAVLEARIWAAKWAMLACDRLRRIAANEFVRLIRRRSPERVQAMEKQRGLR</sequence>
<proteinExistence type="predicted"/>
<keyword evidence="2" id="KW-1185">Reference proteome</keyword>
<dbReference type="Proteomes" id="UP000295129">
    <property type="component" value="Unassembled WGS sequence"/>
</dbReference>
<comment type="caution">
    <text evidence="1">The sequence shown here is derived from an EMBL/GenBank/DDBJ whole genome shotgun (WGS) entry which is preliminary data.</text>
</comment>
<evidence type="ECO:0000313" key="2">
    <source>
        <dbReference type="Proteomes" id="UP000295129"/>
    </source>
</evidence>
<accession>A0A4V3BM39</accession>
<dbReference type="EMBL" id="SNVV01000012">
    <property type="protein sequence ID" value="TDN49192.1"/>
    <property type="molecule type" value="Genomic_DNA"/>
</dbReference>
<name>A0A4V3BM39_9RHOO</name>
<dbReference type="RefSeq" id="WP_211342516.1">
    <property type="nucleotide sequence ID" value="NZ_SNVV01000012.1"/>
</dbReference>
<evidence type="ECO:0000313" key="1">
    <source>
        <dbReference type="EMBL" id="TDN49192.1"/>
    </source>
</evidence>
<gene>
    <name evidence="1" type="ORF">C7389_11243</name>
</gene>
<protein>
    <submittedName>
        <fullName evidence="1">Uncharacterized protein</fullName>
    </submittedName>
</protein>
<reference evidence="1 2" key="1">
    <citation type="submission" date="2019-03" db="EMBL/GenBank/DDBJ databases">
        <title>Genomic Encyclopedia of Type Strains, Phase IV (KMG-IV): sequencing the most valuable type-strain genomes for metagenomic binning, comparative biology and taxonomic classification.</title>
        <authorList>
            <person name="Goeker M."/>
        </authorList>
    </citation>
    <scope>NUCLEOTIDE SEQUENCE [LARGE SCALE GENOMIC DNA]</scope>
    <source>
        <strain evidence="1 2">DSM 12121</strain>
    </source>
</reference>
<organism evidence="1 2">
    <name type="scientific">Azoarcus indigens</name>
    <dbReference type="NCBI Taxonomy" id="29545"/>
    <lineage>
        <taxon>Bacteria</taxon>
        <taxon>Pseudomonadati</taxon>
        <taxon>Pseudomonadota</taxon>
        <taxon>Betaproteobacteria</taxon>
        <taxon>Rhodocyclales</taxon>
        <taxon>Zoogloeaceae</taxon>
        <taxon>Azoarcus</taxon>
    </lineage>
</organism>